<keyword evidence="1" id="KW-0378">Hydrolase</keyword>
<evidence type="ECO:0000256" key="2">
    <source>
        <dbReference type="SAM" id="MobiDB-lite"/>
    </source>
</evidence>
<dbReference type="InterPro" id="IPR012338">
    <property type="entry name" value="Beta-lactam/transpept-like"/>
</dbReference>
<protein>
    <recommendedName>
        <fullName evidence="5">Beta-lactamase-related domain-containing protein</fullName>
    </recommendedName>
</protein>
<dbReference type="EMBL" id="MU001509">
    <property type="protein sequence ID" value="KAF2439558.1"/>
    <property type="molecule type" value="Genomic_DNA"/>
</dbReference>
<comment type="caution">
    <text evidence="3">The sequence shown here is derived from an EMBL/GenBank/DDBJ whole genome shotgun (WGS) entry which is preliminary data.</text>
</comment>
<evidence type="ECO:0008006" key="5">
    <source>
        <dbReference type="Google" id="ProtNLM"/>
    </source>
</evidence>
<evidence type="ECO:0000313" key="3">
    <source>
        <dbReference type="EMBL" id="KAF2439558.1"/>
    </source>
</evidence>
<dbReference type="SUPFAM" id="SSF56601">
    <property type="entry name" value="beta-lactamase/transpeptidase-like"/>
    <property type="match status" value="1"/>
</dbReference>
<dbReference type="AlphaFoldDB" id="A0A9P4P9Z1"/>
<dbReference type="Proteomes" id="UP000799764">
    <property type="component" value="Unassembled WGS sequence"/>
</dbReference>
<gene>
    <name evidence="3" type="ORF">P171DRAFT_490250</name>
</gene>
<accession>A0A9P4P9Z1</accession>
<evidence type="ECO:0000256" key="1">
    <source>
        <dbReference type="ARBA" id="ARBA00022801"/>
    </source>
</evidence>
<proteinExistence type="predicted"/>
<dbReference type="OrthoDB" id="428260at2759"/>
<dbReference type="PANTHER" id="PTHR43283:SF17">
    <property type="entry name" value="(LOVD), PUTATIVE (AFU_ORTHOLOGUE AFUA_5G00920)-RELATED"/>
    <property type="match status" value="1"/>
</dbReference>
<keyword evidence="4" id="KW-1185">Reference proteome</keyword>
<reference evidence="3" key="1">
    <citation type="journal article" date="2020" name="Stud. Mycol.">
        <title>101 Dothideomycetes genomes: a test case for predicting lifestyles and emergence of pathogens.</title>
        <authorList>
            <person name="Haridas S."/>
            <person name="Albert R."/>
            <person name="Binder M."/>
            <person name="Bloem J."/>
            <person name="Labutti K."/>
            <person name="Salamov A."/>
            <person name="Andreopoulos B."/>
            <person name="Baker S."/>
            <person name="Barry K."/>
            <person name="Bills G."/>
            <person name="Bluhm B."/>
            <person name="Cannon C."/>
            <person name="Castanera R."/>
            <person name="Culley D."/>
            <person name="Daum C."/>
            <person name="Ezra D."/>
            <person name="Gonzalez J."/>
            <person name="Henrissat B."/>
            <person name="Kuo A."/>
            <person name="Liang C."/>
            <person name="Lipzen A."/>
            <person name="Lutzoni F."/>
            <person name="Magnuson J."/>
            <person name="Mondo S."/>
            <person name="Nolan M."/>
            <person name="Ohm R."/>
            <person name="Pangilinan J."/>
            <person name="Park H.-J."/>
            <person name="Ramirez L."/>
            <person name="Alfaro M."/>
            <person name="Sun H."/>
            <person name="Tritt A."/>
            <person name="Yoshinaga Y."/>
            <person name="Zwiers L.-H."/>
            <person name="Turgeon B."/>
            <person name="Goodwin S."/>
            <person name="Spatafora J."/>
            <person name="Crous P."/>
            <person name="Grigoriev I."/>
        </authorList>
    </citation>
    <scope>NUCLEOTIDE SEQUENCE</scope>
    <source>
        <strain evidence="3">CBS 690.94</strain>
    </source>
</reference>
<dbReference type="GO" id="GO:0016787">
    <property type="term" value="F:hydrolase activity"/>
    <property type="evidence" value="ECO:0007669"/>
    <property type="project" value="UniProtKB-KW"/>
</dbReference>
<dbReference type="Gene3D" id="3.40.710.10">
    <property type="entry name" value="DD-peptidase/beta-lactamase superfamily"/>
    <property type="match status" value="1"/>
</dbReference>
<name>A0A9P4P9Z1_9PLEO</name>
<evidence type="ECO:0000313" key="4">
    <source>
        <dbReference type="Proteomes" id="UP000799764"/>
    </source>
</evidence>
<feature type="region of interest" description="Disordered" evidence="2">
    <location>
        <begin position="1"/>
        <end position="38"/>
    </location>
</feature>
<dbReference type="InterPro" id="IPR050789">
    <property type="entry name" value="Diverse_Enzym_Activities"/>
</dbReference>
<sequence>MDDTTFKTRSHNDVAARLPPKVGRPSPEEPLSEENASLNSTRNLVLDHKDQYGSARLFSTAEDYLRLLKSILRNDGRILKPETVDTLFTSKMSPSSDAALNKTLMIPGMVAAMVPGEPIVGSPGAGKWTHGLLGLIGLTAKEEGLQAGRAQLGGAPNLKWWIDRKGNSCGVFATQLSPPGEKKHQPVTHLFQQEMAKRYRKS</sequence>
<organism evidence="3 4">
    <name type="scientific">Karstenula rhodostoma CBS 690.94</name>
    <dbReference type="NCBI Taxonomy" id="1392251"/>
    <lineage>
        <taxon>Eukaryota</taxon>
        <taxon>Fungi</taxon>
        <taxon>Dikarya</taxon>
        <taxon>Ascomycota</taxon>
        <taxon>Pezizomycotina</taxon>
        <taxon>Dothideomycetes</taxon>
        <taxon>Pleosporomycetidae</taxon>
        <taxon>Pleosporales</taxon>
        <taxon>Massarineae</taxon>
        <taxon>Didymosphaeriaceae</taxon>
        <taxon>Karstenula</taxon>
    </lineage>
</organism>
<feature type="compositionally biased region" description="Basic and acidic residues" evidence="2">
    <location>
        <begin position="1"/>
        <end position="14"/>
    </location>
</feature>
<dbReference type="PANTHER" id="PTHR43283">
    <property type="entry name" value="BETA-LACTAMASE-RELATED"/>
    <property type="match status" value="1"/>
</dbReference>